<gene>
    <name evidence="1" type="ORF">Taro_011144</name>
</gene>
<protein>
    <submittedName>
        <fullName evidence="1">Uncharacterized protein</fullName>
    </submittedName>
</protein>
<comment type="caution">
    <text evidence="1">The sequence shown here is derived from an EMBL/GenBank/DDBJ whole genome shotgun (WGS) entry which is preliminary data.</text>
</comment>
<dbReference type="Proteomes" id="UP000652761">
    <property type="component" value="Unassembled WGS sequence"/>
</dbReference>
<evidence type="ECO:0000313" key="2">
    <source>
        <dbReference type="Proteomes" id="UP000652761"/>
    </source>
</evidence>
<reference evidence="1" key="1">
    <citation type="submission" date="2017-07" db="EMBL/GenBank/DDBJ databases">
        <title>Taro Niue Genome Assembly and Annotation.</title>
        <authorList>
            <person name="Atibalentja N."/>
            <person name="Keating K."/>
            <person name="Fields C.J."/>
        </authorList>
    </citation>
    <scope>NUCLEOTIDE SEQUENCE</scope>
    <source>
        <strain evidence="1">Niue_2</strain>
        <tissue evidence="1">Leaf</tissue>
    </source>
</reference>
<organism evidence="1 2">
    <name type="scientific">Colocasia esculenta</name>
    <name type="common">Wild taro</name>
    <name type="synonym">Arum esculentum</name>
    <dbReference type="NCBI Taxonomy" id="4460"/>
    <lineage>
        <taxon>Eukaryota</taxon>
        <taxon>Viridiplantae</taxon>
        <taxon>Streptophyta</taxon>
        <taxon>Embryophyta</taxon>
        <taxon>Tracheophyta</taxon>
        <taxon>Spermatophyta</taxon>
        <taxon>Magnoliopsida</taxon>
        <taxon>Liliopsida</taxon>
        <taxon>Araceae</taxon>
        <taxon>Aroideae</taxon>
        <taxon>Colocasieae</taxon>
        <taxon>Colocasia</taxon>
    </lineage>
</organism>
<sequence>MERDKFSESAETVEAVRRRWARPARQAKERGHTLIDEIHILLEFLVAGEQEIAHTKPFFFPFSSVVTCTNCPLEVNQRCKRRPCERDGPIAHILRSCCDSKLVTF</sequence>
<accession>A0A843U5B0</accession>
<name>A0A843U5B0_COLES</name>
<proteinExistence type="predicted"/>
<dbReference type="AlphaFoldDB" id="A0A843U5B0"/>
<keyword evidence="2" id="KW-1185">Reference proteome</keyword>
<dbReference type="OrthoDB" id="27226at2759"/>
<dbReference type="EMBL" id="NMUH01000414">
    <property type="protein sequence ID" value="MQL78711.1"/>
    <property type="molecule type" value="Genomic_DNA"/>
</dbReference>
<evidence type="ECO:0000313" key="1">
    <source>
        <dbReference type="EMBL" id="MQL78711.1"/>
    </source>
</evidence>